<proteinExistence type="predicted"/>
<protein>
    <submittedName>
        <fullName evidence="2">Uncharacterized protein</fullName>
    </submittedName>
</protein>
<feature type="compositionally biased region" description="Basic and acidic residues" evidence="1">
    <location>
        <begin position="1"/>
        <end position="12"/>
    </location>
</feature>
<accession>S4PP68</accession>
<dbReference type="AlphaFoldDB" id="S4PP68"/>
<name>S4PP68_9NEOP</name>
<evidence type="ECO:0000256" key="1">
    <source>
        <dbReference type="SAM" id="MobiDB-lite"/>
    </source>
</evidence>
<evidence type="ECO:0000313" key="2">
    <source>
        <dbReference type="EMBL" id="JAA89940.1"/>
    </source>
</evidence>
<feature type="non-terminal residue" evidence="2">
    <location>
        <position position="70"/>
    </location>
</feature>
<reference evidence="2" key="1">
    <citation type="journal article" date="2013" name="BMC Genomics">
        <title>Unscrambling butterfly oogenesis.</title>
        <authorList>
            <person name="Carter J.M."/>
            <person name="Baker S.C."/>
            <person name="Pink R."/>
            <person name="Carter D.R."/>
            <person name="Collins A."/>
            <person name="Tomlin J."/>
            <person name="Gibbs M."/>
            <person name="Breuker C.J."/>
        </authorList>
    </citation>
    <scope>NUCLEOTIDE SEQUENCE</scope>
    <source>
        <tissue evidence="2">Ovary</tissue>
    </source>
</reference>
<sequence>KSEEKKIIEERERKRKMGILPPAAPVEPKRARESASEPGSPLQVDDDSDQLHIDASPQPHLPYSPPVRSS</sequence>
<feature type="compositionally biased region" description="Pro residues" evidence="1">
    <location>
        <begin position="59"/>
        <end position="70"/>
    </location>
</feature>
<reference evidence="2" key="2">
    <citation type="submission" date="2013-05" db="EMBL/GenBank/DDBJ databases">
        <authorList>
            <person name="Carter J.-M."/>
            <person name="Baker S.C."/>
            <person name="Pink R."/>
            <person name="Carter D.R.F."/>
            <person name="Collins A."/>
            <person name="Tomlin J."/>
            <person name="Gibbs M."/>
            <person name="Breuker C.J."/>
        </authorList>
    </citation>
    <scope>NUCLEOTIDE SEQUENCE</scope>
    <source>
        <tissue evidence="2">Ovary</tissue>
    </source>
</reference>
<dbReference type="EMBL" id="GAIX01002620">
    <property type="protein sequence ID" value="JAA89940.1"/>
    <property type="molecule type" value="Transcribed_RNA"/>
</dbReference>
<feature type="non-terminal residue" evidence="2">
    <location>
        <position position="1"/>
    </location>
</feature>
<organism evidence="2">
    <name type="scientific">Pararge aegeria</name>
    <name type="common">speckled wood butterfly</name>
    <dbReference type="NCBI Taxonomy" id="116150"/>
    <lineage>
        <taxon>Eukaryota</taxon>
        <taxon>Metazoa</taxon>
        <taxon>Ecdysozoa</taxon>
        <taxon>Arthropoda</taxon>
        <taxon>Hexapoda</taxon>
        <taxon>Insecta</taxon>
        <taxon>Pterygota</taxon>
        <taxon>Neoptera</taxon>
        <taxon>Endopterygota</taxon>
        <taxon>Lepidoptera</taxon>
        <taxon>Glossata</taxon>
        <taxon>Ditrysia</taxon>
        <taxon>Papilionoidea</taxon>
        <taxon>Nymphalidae</taxon>
        <taxon>Satyrinae</taxon>
        <taxon>Satyrini</taxon>
        <taxon>Parargina</taxon>
        <taxon>Pararge</taxon>
    </lineage>
</organism>
<feature type="region of interest" description="Disordered" evidence="1">
    <location>
        <begin position="1"/>
        <end position="70"/>
    </location>
</feature>